<accession>A0A833Z8C9</accession>
<reference evidence="2 3" key="1">
    <citation type="journal article" date="2020" name="Nature">
        <title>Six reference-quality genomes reveal evolution of bat adaptations.</title>
        <authorList>
            <person name="Jebb D."/>
            <person name="Huang Z."/>
            <person name="Pippel M."/>
            <person name="Hughes G.M."/>
            <person name="Lavrichenko K."/>
            <person name="Devanna P."/>
            <person name="Winkler S."/>
            <person name="Jermiin L.S."/>
            <person name="Skirmuntt E.C."/>
            <person name="Katzourakis A."/>
            <person name="Burkitt-Gray L."/>
            <person name="Ray D.A."/>
            <person name="Sullivan K.A.M."/>
            <person name="Roscito J.G."/>
            <person name="Kirilenko B.M."/>
            <person name="Davalos L.M."/>
            <person name="Corthals A.P."/>
            <person name="Power M.L."/>
            <person name="Jones G."/>
            <person name="Ransome R.D."/>
            <person name="Dechmann D.K.N."/>
            <person name="Locatelli A.G."/>
            <person name="Puechmaille S.J."/>
            <person name="Fedrigo O."/>
            <person name="Jarvis E.D."/>
            <person name="Hiller M."/>
            <person name="Vernes S.C."/>
            <person name="Myers E.W."/>
            <person name="Teeling E.C."/>
        </authorList>
    </citation>
    <scope>NUCLEOTIDE SEQUENCE [LARGE SCALE GENOMIC DNA]</scope>
    <source>
        <strain evidence="2">Bat1K_MPI-CBG_1</strain>
    </source>
</reference>
<dbReference type="EMBL" id="JABVXQ010000011">
    <property type="protein sequence ID" value="KAF6086206.1"/>
    <property type="molecule type" value="Genomic_DNA"/>
</dbReference>
<evidence type="ECO:0000313" key="3">
    <source>
        <dbReference type="Proteomes" id="UP000664940"/>
    </source>
</evidence>
<comment type="caution">
    <text evidence="2">The sequence shown here is derived from an EMBL/GenBank/DDBJ whole genome shotgun (WGS) entry which is preliminary data.</text>
</comment>
<dbReference type="Proteomes" id="UP000664940">
    <property type="component" value="Unassembled WGS sequence"/>
</dbReference>
<dbReference type="AlphaFoldDB" id="A0A833Z8C9"/>
<evidence type="ECO:0000313" key="2">
    <source>
        <dbReference type="EMBL" id="KAF6086206.1"/>
    </source>
</evidence>
<evidence type="ECO:0000256" key="1">
    <source>
        <dbReference type="SAM" id="MobiDB-lite"/>
    </source>
</evidence>
<name>A0A833Z8C9_9CHIR</name>
<feature type="compositionally biased region" description="Low complexity" evidence="1">
    <location>
        <begin position="20"/>
        <end position="34"/>
    </location>
</feature>
<gene>
    <name evidence="2" type="ORF">HJG60_008409</name>
</gene>
<organism evidence="2 3">
    <name type="scientific">Phyllostomus discolor</name>
    <name type="common">pale spear-nosed bat</name>
    <dbReference type="NCBI Taxonomy" id="89673"/>
    <lineage>
        <taxon>Eukaryota</taxon>
        <taxon>Metazoa</taxon>
        <taxon>Chordata</taxon>
        <taxon>Craniata</taxon>
        <taxon>Vertebrata</taxon>
        <taxon>Euteleostomi</taxon>
        <taxon>Mammalia</taxon>
        <taxon>Eutheria</taxon>
        <taxon>Laurasiatheria</taxon>
        <taxon>Chiroptera</taxon>
        <taxon>Yangochiroptera</taxon>
        <taxon>Phyllostomidae</taxon>
        <taxon>Phyllostominae</taxon>
        <taxon>Phyllostomus</taxon>
    </lineage>
</organism>
<sequence>MSKIVRPQAAAEPRPPWCVRAPQGPRARAQAAPARLRCRPWHGGRHRPRLLRAAAVLAAQATTPVLWKPPLGPSSRTGALLPRPRRGEARAATHSAPPCVLLLGSRLVKKIVSMYCIFCTCLHL</sequence>
<feature type="region of interest" description="Disordered" evidence="1">
    <location>
        <begin position="1"/>
        <end position="34"/>
    </location>
</feature>
<proteinExistence type="predicted"/>
<feature type="region of interest" description="Disordered" evidence="1">
    <location>
        <begin position="68"/>
        <end position="90"/>
    </location>
</feature>
<protein>
    <submittedName>
        <fullName evidence="2">Uncharacterized protein</fullName>
    </submittedName>
</protein>